<dbReference type="EMBL" id="FNDN01000013">
    <property type="protein sequence ID" value="SDI91847.1"/>
    <property type="molecule type" value="Genomic_DNA"/>
</dbReference>
<name>A0A1G8PHB3_9NOCA</name>
<sequence>MQDPEDTAAESAGTGPAGETQPEASEAETQAIDVTGDSSVPAPKPEGEAKSPESPRTSPEAKPTRKAPEAGSTAPTTSADDAETVALPTSPPPPRPVDATTRIPADAAKAAGPEGEVPPSEEKTAAIPLAGGATPPPPRPAQPAQPRPVQQPPRPARPAPAPFPAQKAAPERVLPRTQESPTRVEPRPSGGKRGWVITASVAGLVVLIALGVTGIVLVNQHRTANSPEAQVQTSIDTFVTALGDGDLETLRTTTCGSLAEYYNGLTEEEFATVHRAAVAQQNVPVVGPVDAIEITGDVAIAQVPAQTAATPGEQSWRTFDLARVDDQWKVCDPQ</sequence>
<protein>
    <submittedName>
        <fullName evidence="3">Uncharacterized protein</fullName>
    </submittedName>
</protein>
<feature type="compositionally biased region" description="Pro residues" evidence="1">
    <location>
        <begin position="134"/>
        <end position="163"/>
    </location>
</feature>
<dbReference type="RefSeq" id="WP_139183323.1">
    <property type="nucleotide sequence ID" value="NZ_CP048813.1"/>
</dbReference>
<proteinExistence type="predicted"/>
<gene>
    <name evidence="3" type="ORF">SAMN05444695_11331</name>
</gene>
<evidence type="ECO:0000313" key="4">
    <source>
        <dbReference type="Proteomes" id="UP000183263"/>
    </source>
</evidence>
<evidence type="ECO:0000313" key="3">
    <source>
        <dbReference type="EMBL" id="SDI91847.1"/>
    </source>
</evidence>
<dbReference type="SUPFAM" id="SSF54427">
    <property type="entry name" value="NTF2-like"/>
    <property type="match status" value="1"/>
</dbReference>
<evidence type="ECO:0000256" key="1">
    <source>
        <dbReference type="SAM" id="MobiDB-lite"/>
    </source>
</evidence>
<evidence type="ECO:0000256" key="2">
    <source>
        <dbReference type="SAM" id="Phobius"/>
    </source>
</evidence>
<dbReference type="InterPro" id="IPR032710">
    <property type="entry name" value="NTF2-like_dom_sf"/>
</dbReference>
<dbReference type="OrthoDB" id="4485830at2"/>
<dbReference type="Gene3D" id="3.10.450.50">
    <property type="match status" value="1"/>
</dbReference>
<dbReference type="Proteomes" id="UP000183263">
    <property type="component" value="Unassembled WGS sequence"/>
</dbReference>
<reference evidence="3 4" key="1">
    <citation type="submission" date="2016-10" db="EMBL/GenBank/DDBJ databases">
        <authorList>
            <person name="de Groot N.N."/>
        </authorList>
    </citation>
    <scope>NUCLEOTIDE SEQUENCE [LARGE SCALE GENOMIC DNA]</scope>
    <source>
        <strain evidence="3 4">DSM 44892</strain>
    </source>
</reference>
<dbReference type="AlphaFoldDB" id="A0A1G8PHB3"/>
<keyword evidence="2" id="KW-0472">Membrane</keyword>
<feature type="region of interest" description="Disordered" evidence="1">
    <location>
        <begin position="1"/>
        <end position="193"/>
    </location>
</feature>
<keyword evidence="2" id="KW-1133">Transmembrane helix</keyword>
<feature type="transmembrane region" description="Helical" evidence="2">
    <location>
        <begin position="195"/>
        <end position="218"/>
    </location>
</feature>
<keyword evidence="2" id="KW-0812">Transmembrane</keyword>
<organism evidence="3 4">
    <name type="scientific">Rhodococcus triatomae</name>
    <dbReference type="NCBI Taxonomy" id="300028"/>
    <lineage>
        <taxon>Bacteria</taxon>
        <taxon>Bacillati</taxon>
        <taxon>Actinomycetota</taxon>
        <taxon>Actinomycetes</taxon>
        <taxon>Mycobacteriales</taxon>
        <taxon>Nocardiaceae</taxon>
        <taxon>Rhodococcus</taxon>
    </lineage>
</organism>
<accession>A0A1G8PHB3</accession>
<keyword evidence="4" id="KW-1185">Reference proteome</keyword>